<comment type="caution">
    <text evidence="1">The sequence shown here is derived from an EMBL/GenBank/DDBJ whole genome shotgun (WGS) entry which is preliminary data.</text>
</comment>
<name>A0ABW7CCG4_9CYAN</name>
<protein>
    <submittedName>
        <fullName evidence="1">Uncharacterized protein</fullName>
    </submittedName>
</protein>
<evidence type="ECO:0000313" key="2">
    <source>
        <dbReference type="Proteomes" id="UP001604335"/>
    </source>
</evidence>
<sequence>MTTLSLWLRSLTADTVEFRWFFENPNRYESRSLPVAELGQAID</sequence>
<accession>A0ABW7CCG4</accession>
<gene>
    <name evidence="1" type="ORF">VPK24_14405</name>
</gene>
<dbReference type="RefSeq" id="WP_393014411.1">
    <property type="nucleotide sequence ID" value="NZ_JAZAQF010000083.1"/>
</dbReference>
<evidence type="ECO:0000313" key="1">
    <source>
        <dbReference type="EMBL" id="MFG3818835.1"/>
    </source>
</evidence>
<proteinExistence type="predicted"/>
<keyword evidence="2" id="KW-1185">Reference proteome</keyword>
<reference evidence="2" key="1">
    <citation type="journal article" date="2024" name="Algal Res.">
        <title>Biochemical, toxicological and genomic investigation of a high-biomass producing Limnothrix strain isolated from Italian shallow drinking water reservoir.</title>
        <authorList>
            <person name="Simonazzi M."/>
            <person name="Shishido T.K."/>
            <person name="Delbaje E."/>
            <person name="Wahlsten M."/>
            <person name="Fewer D.P."/>
            <person name="Sivonen K."/>
            <person name="Pezzolesi L."/>
            <person name="Pistocchi R."/>
        </authorList>
    </citation>
    <scope>NUCLEOTIDE SEQUENCE [LARGE SCALE GENOMIC DNA]</scope>
    <source>
        <strain evidence="2">LRLZ20PSL1</strain>
    </source>
</reference>
<dbReference type="Proteomes" id="UP001604335">
    <property type="component" value="Unassembled WGS sequence"/>
</dbReference>
<dbReference type="EMBL" id="JAZAQF010000083">
    <property type="protein sequence ID" value="MFG3818835.1"/>
    <property type="molecule type" value="Genomic_DNA"/>
</dbReference>
<organism evidence="1 2">
    <name type="scientific">Limnothrix redekei LRLZ20PSL1</name>
    <dbReference type="NCBI Taxonomy" id="3112953"/>
    <lineage>
        <taxon>Bacteria</taxon>
        <taxon>Bacillati</taxon>
        <taxon>Cyanobacteriota</taxon>
        <taxon>Cyanophyceae</taxon>
        <taxon>Pseudanabaenales</taxon>
        <taxon>Pseudanabaenaceae</taxon>
        <taxon>Limnothrix</taxon>
    </lineage>
</organism>